<reference evidence="2" key="1">
    <citation type="journal article" date="2020" name="Stud. Mycol.">
        <title>101 Dothideomycetes genomes: a test case for predicting lifestyles and emergence of pathogens.</title>
        <authorList>
            <person name="Haridas S."/>
            <person name="Albert R."/>
            <person name="Binder M."/>
            <person name="Bloem J."/>
            <person name="Labutti K."/>
            <person name="Salamov A."/>
            <person name="Andreopoulos B."/>
            <person name="Baker S."/>
            <person name="Barry K."/>
            <person name="Bills G."/>
            <person name="Bluhm B."/>
            <person name="Cannon C."/>
            <person name="Castanera R."/>
            <person name="Culley D."/>
            <person name="Daum C."/>
            <person name="Ezra D."/>
            <person name="Gonzalez J."/>
            <person name="Henrissat B."/>
            <person name="Kuo A."/>
            <person name="Liang C."/>
            <person name="Lipzen A."/>
            <person name="Lutzoni F."/>
            <person name="Magnuson J."/>
            <person name="Mondo S."/>
            <person name="Nolan M."/>
            <person name="Ohm R."/>
            <person name="Pangilinan J."/>
            <person name="Park H.-J."/>
            <person name="Ramirez L."/>
            <person name="Alfaro M."/>
            <person name="Sun H."/>
            <person name="Tritt A."/>
            <person name="Yoshinaga Y."/>
            <person name="Zwiers L.-H."/>
            <person name="Turgeon B."/>
            <person name="Goodwin S."/>
            <person name="Spatafora J."/>
            <person name="Crous P."/>
            <person name="Grigoriev I."/>
        </authorList>
    </citation>
    <scope>NUCLEOTIDE SEQUENCE</scope>
    <source>
        <strain evidence="2">CBS 116435</strain>
    </source>
</reference>
<gene>
    <name evidence="2" type="ORF">K431DRAFT_321991</name>
</gene>
<dbReference type="EMBL" id="MU003816">
    <property type="protein sequence ID" value="KAF2719069.1"/>
    <property type="molecule type" value="Genomic_DNA"/>
</dbReference>
<feature type="region of interest" description="Disordered" evidence="1">
    <location>
        <begin position="72"/>
        <end position="102"/>
    </location>
</feature>
<evidence type="ECO:0000313" key="2">
    <source>
        <dbReference type="EMBL" id="KAF2719069.1"/>
    </source>
</evidence>
<keyword evidence="3" id="KW-1185">Reference proteome</keyword>
<feature type="compositionally biased region" description="Polar residues" evidence="1">
    <location>
        <begin position="84"/>
        <end position="102"/>
    </location>
</feature>
<organism evidence="2 3">
    <name type="scientific">Polychaeton citri CBS 116435</name>
    <dbReference type="NCBI Taxonomy" id="1314669"/>
    <lineage>
        <taxon>Eukaryota</taxon>
        <taxon>Fungi</taxon>
        <taxon>Dikarya</taxon>
        <taxon>Ascomycota</taxon>
        <taxon>Pezizomycotina</taxon>
        <taxon>Dothideomycetes</taxon>
        <taxon>Dothideomycetidae</taxon>
        <taxon>Capnodiales</taxon>
        <taxon>Capnodiaceae</taxon>
        <taxon>Polychaeton</taxon>
    </lineage>
</organism>
<protein>
    <recommendedName>
        <fullName evidence="4">Enkurin domain-containing protein</fullName>
    </recommendedName>
</protein>
<accession>A0A9P4UM05</accession>
<name>A0A9P4UM05_9PEZI</name>
<sequence length="376" mass="41497">MLSQPCQDSRRVYSAQFLHRLRGTSSAPKLTESIDQHDGADADVVKEHVLRGTKSFAVRSFRSRPVATARTFRVPSDSSDKENQSTASNSDLNDNADTYQPLGTISTNSQILRTCSHLYRRSPTPSLRRKRAEAIVKAHGSPTHIRVTAGGRIVPKDQSPLCFPRFGYSAVKVNNGLIKFAPNHPTGKVQQWAQATMATTDGMLAQDPQGTLCQIVKGQILPLIEIDGTLRLHMPAPNLNVTQAGPPFLQPWQQRRSSINLAANLHAAGPPQVSVHNRNAADEPSPTQQLGALELEYSKLEHELKELDKTEVLHGRSMGKVAKEALVGKRRELVTTMDRIRKGIKGLKETPQQSSSSHAEQALHQESQQQTRDPYL</sequence>
<evidence type="ECO:0000256" key="1">
    <source>
        <dbReference type="SAM" id="MobiDB-lite"/>
    </source>
</evidence>
<proteinExistence type="predicted"/>
<evidence type="ECO:0008006" key="4">
    <source>
        <dbReference type="Google" id="ProtNLM"/>
    </source>
</evidence>
<feature type="region of interest" description="Disordered" evidence="1">
    <location>
        <begin position="340"/>
        <end position="376"/>
    </location>
</feature>
<evidence type="ECO:0000313" key="3">
    <source>
        <dbReference type="Proteomes" id="UP000799441"/>
    </source>
</evidence>
<dbReference type="OrthoDB" id="30417at2759"/>
<feature type="compositionally biased region" description="Polar residues" evidence="1">
    <location>
        <begin position="350"/>
        <end position="376"/>
    </location>
</feature>
<dbReference type="Proteomes" id="UP000799441">
    <property type="component" value="Unassembled WGS sequence"/>
</dbReference>
<comment type="caution">
    <text evidence="2">The sequence shown here is derived from an EMBL/GenBank/DDBJ whole genome shotgun (WGS) entry which is preliminary data.</text>
</comment>
<dbReference type="AlphaFoldDB" id="A0A9P4UM05"/>